<evidence type="ECO:0000313" key="2">
    <source>
        <dbReference type="EnsemblPlants" id="AET3Gv20645400.1"/>
    </source>
</evidence>
<evidence type="ECO:0000256" key="1">
    <source>
        <dbReference type="SAM" id="MobiDB-lite"/>
    </source>
</evidence>
<reference evidence="3" key="2">
    <citation type="journal article" date="2017" name="Nat. Plants">
        <title>The Aegilops tauschii genome reveals multiple impacts of transposons.</title>
        <authorList>
            <person name="Zhao G."/>
            <person name="Zou C."/>
            <person name="Li K."/>
            <person name="Wang K."/>
            <person name="Li T."/>
            <person name="Gao L."/>
            <person name="Zhang X."/>
            <person name="Wang H."/>
            <person name="Yang Z."/>
            <person name="Liu X."/>
            <person name="Jiang W."/>
            <person name="Mao L."/>
            <person name="Kong X."/>
            <person name="Jiao Y."/>
            <person name="Jia J."/>
        </authorList>
    </citation>
    <scope>NUCLEOTIDE SEQUENCE [LARGE SCALE GENOMIC DNA]</scope>
    <source>
        <strain evidence="3">cv. AL8/78</strain>
    </source>
</reference>
<reference evidence="2" key="4">
    <citation type="submission" date="2019-03" db="UniProtKB">
        <authorList>
            <consortium name="EnsemblPlants"/>
        </authorList>
    </citation>
    <scope>IDENTIFICATION</scope>
</reference>
<evidence type="ECO:0000313" key="3">
    <source>
        <dbReference type="Proteomes" id="UP000015105"/>
    </source>
</evidence>
<proteinExistence type="predicted"/>
<dbReference type="Gramene" id="AET3Gv20645400.1">
    <property type="protein sequence ID" value="AET3Gv20645400.1"/>
    <property type="gene ID" value="AET3Gv20645400"/>
</dbReference>
<organism evidence="2 3">
    <name type="scientific">Aegilops tauschii subsp. strangulata</name>
    <name type="common">Goatgrass</name>
    <dbReference type="NCBI Taxonomy" id="200361"/>
    <lineage>
        <taxon>Eukaryota</taxon>
        <taxon>Viridiplantae</taxon>
        <taxon>Streptophyta</taxon>
        <taxon>Embryophyta</taxon>
        <taxon>Tracheophyta</taxon>
        <taxon>Spermatophyta</taxon>
        <taxon>Magnoliopsida</taxon>
        <taxon>Liliopsida</taxon>
        <taxon>Poales</taxon>
        <taxon>Poaceae</taxon>
        <taxon>BOP clade</taxon>
        <taxon>Pooideae</taxon>
        <taxon>Triticodae</taxon>
        <taxon>Triticeae</taxon>
        <taxon>Triticinae</taxon>
        <taxon>Aegilops</taxon>
    </lineage>
</organism>
<name>A0A453FDG6_AEGTS</name>
<accession>A0A453FDG6</accession>
<sequence>MSEAEAPLITEEAAERGLASSGSRRLSDGAGGQGSRKYRRRSDALAYGDRYQKAAALVDLVGSQSTSLASLSLRWSSAPLCPVSLSEQLRCLL</sequence>
<dbReference type="Proteomes" id="UP000015105">
    <property type="component" value="Chromosome 3D"/>
</dbReference>
<dbReference type="EnsemblPlants" id="AET3Gv20645400.1">
    <property type="protein sequence ID" value="AET3Gv20645400.1"/>
    <property type="gene ID" value="AET3Gv20645400"/>
</dbReference>
<reference evidence="2" key="5">
    <citation type="journal article" date="2021" name="G3 (Bethesda)">
        <title>Aegilops tauschii genome assembly Aet v5.0 features greater sequence contiguity and improved annotation.</title>
        <authorList>
            <person name="Wang L."/>
            <person name="Zhu T."/>
            <person name="Rodriguez J.C."/>
            <person name="Deal K.R."/>
            <person name="Dubcovsky J."/>
            <person name="McGuire P.E."/>
            <person name="Lux T."/>
            <person name="Spannagl M."/>
            <person name="Mayer K.F.X."/>
            <person name="Baldrich P."/>
            <person name="Meyers B.C."/>
            <person name="Huo N."/>
            <person name="Gu Y.Q."/>
            <person name="Zhou H."/>
            <person name="Devos K.M."/>
            <person name="Bennetzen J.L."/>
            <person name="Unver T."/>
            <person name="Budak H."/>
            <person name="Gulick P.J."/>
            <person name="Galiba G."/>
            <person name="Kalapos B."/>
            <person name="Nelson D.R."/>
            <person name="Li P."/>
            <person name="You F.M."/>
            <person name="Luo M.C."/>
            <person name="Dvorak J."/>
        </authorList>
    </citation>
    <scope>NUCLEOTIDE SEQUENCE [LARGE SCALE GENOMIC DNA]</scope>
    <source>
        <strain evidence="2">cv. AL8/78</strain>
    </source>
</reference>
<reference evidence="2" key="3">
    <citation type="journal article" date="2017" name="Nature">
        <title>Genome sequence of the progenitor of the wheat D genome Aegilops tauschii.</title>
        <authorList>
            <person name="Luo M.C."/>
            <person name="Gu Y.Q."/>
            <person name="Puiu D."/>
            <person name="Wang H."/>
            <person name="Twardziok S.O."/>
            <person name="Deal K.R."/>
            <person name="Huo N."/>
            <person name="Zhu T."/>
            <person name="Wang L."/>
            <person name="Wang Y."/>
            <person name="McGuire P.E."/>
            <person name="Liu S."/>
            <person name="Long H."/>
            <person name="Ramasamy R.K."/>
            <person name="Rodriguez J.C."/>
            <person name="Van S.L."/>
            <person name="Yuan L."/>
            <person name="Wang Z."/>
            <person name="Xia Z."/>
            <person name="Xiao L."/>
            <person name="Anderson O.D."/>
            <person name="Ouyang S."/>
            <person name="Liang Y."/>
            <person name="Zimin A.V."/>
            <person name="Pertea G."/>
            <person name="Qi P."/>
            <person name="Bennetzen J.L."/>
            <person name="Dai X."/>
            <person name="Dawson M.W."/>
            <person name="Muller H.G."/>
            <person name="Kugler K."/>
            <person name="Rivarola-Duarte L."/>
            <person name="Spannagl M."/>
            <person name="Mayer K.F.X."/>
            <person name="Lu F.H."/>
            <person name="Bevan M.W."/>
            <person name="Leroy P."/>
            <person name="Li P."/>
            <person name="You F.M."/>
            <person name="Sun Q."/>
            <person name="Liu Z."/>
            <person name="Lyons E."/>
            <person name="Wicker T."/>
            <person name="Salzberg S.L."/>
            <person name="Devos K.M."/>
            <person name="Dvorak J."/>
        </authorList>
    </citation>
    <scope>NUCLEOTIDE SEQUENCE [LARGE SCALE GENOMIC DNA]</scope>
    <source>
        <strain evidence="2">cv. AL8/78</strain>
    </source>
</reference>
<keyword evidence="3" id="KW-1185">Reference proteome</keyword>
<dbReference type="AlphaFoldDB" id="A0A453FDG6"/>
<feature type="region of interest" description="Disordered" evidence="1">
    <location>
        <begin position="1"/>
        <end position="41"/>
    </location>
</feature>
<protein>
    <submittedName>
        <fullName evidence="2">Uncharacterized protein</fullName>
    </submittedName>
</protein>
<reference evidence="3" key="1">
    <citation type="journal article" date="2014" name="Science">
        <title>Ancient hybridizations among the ancestral genomes of bread wheat.</title>
        <authorList>
            <consortium name="International Wheat Genome Sequencing Consortium,"/>
            <person name="Marcussen T."/>
            <person name="Sandve S.R."/>
            <person name="Heier L."/>
            <person name="Spannagl M."/>
            <person name="Pfeifer M."/>
            <person name="Jakobsen K.S."/>
            <person name="Wulff B.B."/>
            <person name="Steuernagel B."/>
            <person name="Mayer K.F."/>
            <person name="Olsen O.A."/>
        </authorList>
    </citation>
    <scope>NUCLEOTIDE SEQUENCE [LARGE SCALE GENOMIC DNA]</scope>
    <source>
        <strain evidence="3">cv. AL8/78</strain>
    </source>
</reference>